<dbReference type="EMBL" id="CP011412">
    <property type="protein sequence ID" value="AKH19002.1"/>
    <property type="molecule type" value="Genomic_DNA"/>
</dbReference>
<organism evidence="2 3">
    <name type="scientific">Sedimenticola thiotaurini</name>
    <dbReference type="NCBI Taxonomy" id="1543721"/>
    <lineage>
        <taxon>Bacteria</taxon>
        <taxon>Pseudomonadati</taxon>
        <taxon>Pseudomonadota</taxon>
        <taxon>Gammaproteobacteria</taxon>
        <taxon>Chromatiales</taxon>
        <taxon>Sedimenticolaceae</taxon>
        <taxon>Sedimenticola</taxon>
    </lineage>
</organism>
<dbReference type="Proteomes" id="UP000034410">
    <property type="component" value="Chromosome"/>
</dbReference>
<dbReference type="OrthoDB" id="3078267at2"/>
<name>A0A0F7JTM6_9GAMM</name>
<keyword evidence="3" id="KW-1185">Reference proteome</keyword>
<dbReference type="InterPro" id="IPR016187">
    <property type="entry name" value="CTDL_fold"/>
</dbReference>
<reference evidence="2 3" key="1">
    <citation type="journal article" date="2015" name="Genome Announc.">
        <title>Complete Genome Sequence of Sedimenticola thiotaurini Strain SIP-G1, a Polyphosphate- and Polyhydroxyalkanoate-Accumulating Sulfur-Oxidizing Gammaproteobacterium Isolated from Salt Marsh Sediments.</title>
        <authorList>
            <person name="Flood B.E."/>
            <person name="Jones D.S."/>
            <person name="Bailey J.V."/>
        </authorList>
    </citation>
    <scope>NUCLEOTIDE SEQUENCE [LARGE SCALE GENOMIC DNA]</scope>
    <source>
        <strain evidence="2 3">SIP-G1</strain>
    </source>
</reference>
<evidence type="ECO:0000313" key="2">
    <source>
        <dbReference type="EMBL" id="AKH19002.1"/>
    </source>
</evidence>
<sequence length="217" mass="23092">MHHKSIALLLGIGTLCSTLPMTLSAEELRPMGFFVTSVGMGDGANLGGLAGADAHCQKLAAAAGAGDREWRAYLSTEEKGKRGISARDRIGNGPWYNAHGVLIAANLTDLHLYNNKITLETALDENGNRIKGRYDSPNEHDILTGTQEDGTAYFPDEADHTCNNWTSNSTGSAQVGHHDRHGGGNTSWNSAHGTRGCGKDDLPKTGGNGYFYCFAAD</sequence>
<gene>
    <name evidence="2" type="ORF">AAY24_00040</name>
</gene>
<accession>A0A0F7JTM6</accession>
<evidence type="ECO:0000256" key="1">
    <source>
        <dbReference type="SAM" id="MobiDB-lite"/>
    </source>
</evidence>
<dbReference type="SUPFAM" id="SSF56436">
    <property type="entry name" value="C-type lectin-like"/>
    <property type="match status" value="1"/>
</dbReference>
<evidence type="ECO:0008006" key="4">
    <source>
        <dbReference type="Google" id="ProtNLM"/>
    </source>
</evidence>
<dbReference type="InterPro" id="IPR016186">
    <property type="entry name" value="C-type_lectin-like/link_sf"/>
</dbReference>
<dbReference type="KEGG" id="seds:AAY24_00040"/>
<dbReference type="PATRIC" id="fig|1543721.4.peg.9"/>
<protein>
    <recommendedName>
        <fullName evidence="4">Lectin</fullName>
    </recommendedName>
</protein>
<evidence type="ECO:0000313" key="3">
    <source>
        <dbReference type="Proteomes" id="UP000034410"/>
    </source>
</evidence>
<proteinExistence type="predicted"/>
<dbReference type="RefSeq" id="WP_046857940.1">
    <property type="nucleotide sequence ID" value="NZ_CP011412.1"/>
</dbReference>
<dbReference type="AlphaFoldDB" id="A0A0F7JTM6"/>
<feature type="region of interest" description="Disordered" evidence="1">
    <location>
        <begin position="166"/>
        <end position="199"/>
    </location>
</feature>
<dbReference type="Gene3D" id="3.10.100.10">
    <property type="entry name" value="Mannose-Binding Protein A, subunit A"/>
    <property type="match status" value="1"/>
</dbReference>